<keyword evidence="2" id="KW-1185">Reference proteome</keyword>
<proteinExistence type="predicted"/>
<reference evidence="1 2" key="1">
    <citation type="journal article" date="2022" name="DNA Res.">
        <title>Chromosomal-level genome assembly of the orchid tree Bauhinia variegata (Leguminosae; Cercidoideae) supports the allotetraploid origin hypothesis of Bauhinia.</title>
        <authorList>
            <person name="Zhong Y."/>
            <person name="Chen Y."/>
            <person name="Zheng D."/>
            <person name="Pang J."/>
            <person name="Liu Y."/>
            <person name="Luo S."/>
            <person name="Meng S."/>
            <person name="Qian L."/>
            <person name="Wei D."/>
            <person name="Dai S."/>
            <person name="Zhou R."/>
        </authorList>
    </citation>
    <scope>NUCLEOTIDE SEQUENCE [LARGE SCALE GENOMIC DNA]</scope>
    <source>
        <strain evidence="1">BV-YZ2020</strain>
    </source>
</reference>
<dbReference type="Proteomes" id="UP000828941">
    <property type="component" value="Chromosome 4"/>
</dbReference>
<name>A0ACB9PFE9_BAUVA</name>
<comment type="caution">
    <text evidence="1">The sequence shown here is derived from an EMBL/GenBank/DDBJ whole genome shotgun (WGS) entry which is preliminary data.</text>
</comment>
<dbReference type="EMBL" id="CM039429">
    <property type="protein sequence ID" value="KAI4346659.1"/>
    <property type="molecule type" value="Genomic_DNA"/>
</dbReference>
<sequence>MVTLPDGLSPEDGRNDPLKFLLSIKTTMPPKLQKLIEDINGVDGESKISCIVVSMNMGWALEVGRKLGLKGSVLFPCSASTMATCTSIHSLINDGLINAEDGLPTKKHQIQLFPRYA</sequence>
<accession>A0ACB9PFE9</accession>
<evidence type="ECO:0000313" key="1">
    <source>
        <dbReference type="EMBL" id="KAI4346659.1"/>
    </source>
</evidence>
<organism evidence="1 2">
    <name type="scientific">Bauhinia variegata</name>
    <name type="common">Purple orchid tree</name>
    <name type="synonym">Phanera variegata</name>
    <dbReference type="NCBI Taxonomy" id="167791"/>
    <lineage>
        <taxon>Eukaryota</taxon>
        <taxon>Viridiplantae</taxon>
        <taxon>Streptophyta</taxon>
        <taxon>Embryophyta</taxon>
        <taxon>Tracheophyta</taxon>
        <taxon>Spermatophyta</taxon>
        <taxon>Magnoliopsida</taxon>
        <taxon>eudicotyledons</taxon>
        <taxon>Gunneridae</taxon>
        <taxon>Pentapetalae</taxon>
        <taxon>rosids</taxon>
        <taxon>fabids</taxon>
        <taxon>Fabales</taxon>
        <taxon>Fabaceae</taxon>
        <taxon>Cercidoideae</taxon>
        <taxon>Cercideae</taxon>
        <taxon>Bauhiniinae</taxon>
        <taxon>Bauhinia</taxon>
    </lineage>
</organism>
<protein>
    <submittedName>
        <fullName evidence="1">Uncharacterized protein</fullName>
    </submittedName>
</protein>
<gene>
    <name evidence="1" type="ORF">L6164_007537</name>
</gene>
<evidence type="ECO:0000313" key="2">
    <source>
        <dbReference type="Proteomes" id="UP000828941"/>
    </source>
</evidence>